<gene>
    <name evidence="1" type="ORF">MM415B01784_0006</name>
</gene>
<reference evidence="1" key="1">
    <citation type="submission" date="2020-03" db="EMBL/GenBank/DDBJ databases">
        <title>The deep terrestrial virosphere.</title>
        <authorList>
            <person name="Holmfeldt K."/>
            <person name="Nilsson E."/>
            <person name="Simone D."/>
            <person name="Lopez-Fernandez M."/>
            <person name="Wu X."/>
            <person name="de Brujin I."/>
            <person name="Lundin D."/>
            <person name="Andersson A."/>
            <person name="Bertilsson S."/>
            <person name="Dopson M."/>
        </authorList>
    </citation>
    <scope>NUCLEOTIDE SEQUENCE</scope>
    <source>
        <strain evidence="1">MM415B01784</strain>
    </source>
</reference>
<sequence length="108" mass="12134">MLFLVSDIENSEKTVLINVPDSEYFDISIDDGSIKIELDKMQITLVSNTDVPALDRAMDSIIDQVSKGERVINLLNASTHSTKDPIDCLDKARIIRENDRREIGQKGE</sequence>
<evidence type="ECO:0000313" key="1">
    <source>
        <dbReference type="EMBL" id="QJA56816.1"/>
    </source>
</evidence>
<protein>
    <submittedName>
        <fullName evidence="1">Uncharacterized protein</fullName>
    </submittedName>
</protein>
<name>A0A6M3IH23_9ZZZZ</name>
<accession>A0A6M3IH23</accession>
<organism evidence="1">
    <name type="scientific">viral metagenome</name>
    <dbReference type="NCBI Taxonomy" id="1070528"/>
    <lineage>
        <taxon>unclassified sequences</taxon>
        <taxon>metagenomes</taxon>
        <taxon>organismal metagenomes</taxon>
    </lineage>
</organism>
<dbReference type="AlphaFoldDB" id="A0A6M3IH23"/>
<dbReference type="EMBL" id="MT141240">
    <property type="protein sequence ID" value="QJA56816.1"/>
    <property type="molecule type" value="Genomic_DNA"/>
</dbReference>
<proteinExistence type="predicted"/>